<dbReference type="InterPro" id="IPR031311">
    <property type="entry name" value="CHIT_BIND_RR_consensus"/>
</dbReference>
<sequence>MLLLVVFLAICSCSLGQYRPSPISPGQIVRIISQTQEGPNSDGSYSWSFETENGISAQERGKQKAKDLQDAAGSFQYTAPDGTPIQVSYIADENGFQPVGAHLPISPPIPEAILRSLEYNAAHPEEDDGRALPLPGGYRRP</sequence>
<gene>
    <name evidence="5" type="ORF">PSYICH_LOCUS6100</name>
</gene>
<evidence type="ECO:0000256" key="1">
    <source>
        <dbReference type="ARBA" id="ARBA00022460"/>
    </source>
</evidence>
<keyword evidence="6" id="KW-1185">Reference proteome</keyword>
<feature type="compositionally biased region" description="Polar residues" evidence="3">
    <location>
        <begin position="36"/>
        <end position="56"/>
    </location>
</feature>
<dbReference type="PANTHER" id="PTHR10380">
    <property type="entry name" value="CUTICLE PROTEIN"/>
    <property type="match status" value="1"/>
</dbReference>
<dbReference type="PROSITE" id="PS51155">
    <property type="entry name" value="CHIT_BIND_RR_2"/>
    <property type="match status" value="1"/>
</dbReference>
<feature type="region of interest" description="Disordered" evidence="3">
    <location>
        <begin position="36"/>
        <end position="79"/>
    </location>
</feature>
<dbReference type="InterPro" id="IPR050468">
    <property type="entry name" value="Cuticle_Struct_Prot"/>
</dbReference>
<dbReference type="Pfam" id="PF00379">
    <property type="entry name" value="Chitin_bind_4"/>
    <property type="match status" value="1"/>
</dbReference>
<keyword evidence="4" id="KW-0732">Signal</keyword>
<feature type="region of interest" description="Disordered" evidence="3">
    <location>
        <begin position="120"/>
        <end position="141"/>
    </location>
</feature>
<dbReference type="EMBL" id="OV651830">
    <property type="protein sequence ID" value="CAH1104808.1"/>
    <property type="molecule type" value="Genomic_DNA"/>
</dbReference>
<dbReference type="PROSITE" id="PS00233">
    <property type="entry name" value="CHIT_BIND_RR_1"/>
    <property type="match status" value="1"/>
</dbReference>
<dbReference type="InterPro" id="IPR000618">
    <property type="entry name" value="Insect_cuticle"/>
</dbReference>
<dbReference type="PANTHER" id="PTHR10380:SF241">
    <property type="entry name" value="CUTICULAR PROTEIN 47EG-RELATED"/>
    <property type="match status" value="1"/>
</dbReference>
<evidence type="ECO:0000313" key="6">
    <source>
        <dbReference type="Proteomes" id="UP001153636"/>
    </source>
</evidence>
<reference evidence="5" key="1">
    <citation type="submission" date="2022-01" db="EMBL/GenBank/DDBJ databases">
        <authorList>
            <person name="King R."/>
        </authorList>
    </citation>
    <scope>NUCLEOTIDE SEQUENCE</scope>
</reference>
<dbReference type="Proteomes" id="UP001153636">
    <property type="component" value="Chromosome 18"/>
</dbReference>
<dbReference type="GO" id="GO:0062129">
    <property type="term" value="C:chitin-based extracellular matrix"/>
    <property type="evidence" value="ECO:0007669"/>
    <property type="project" value="TreeGrafter"/>
</dbReference>
<evidence type="ECO:0000256" key="4">
    <source>
        <dbReference type="SAM" id="SignalP"/>
    </source>
</evidence>
<accession>A0A9P0G9E7</accession>
<feature type="chain" id="PRO_5040237020" evidence="4">
    <location>
        <begin position="17"/>
        <end position="141"/>
    </location>
</feature>
<dbReference type="OrthoDB" id="6493579at2759"/>
<evidence type="ECO:0000313" key="5">
    <source>
        <dbReference type="EMBL" id="CAH1104808.1"/>
    </source>
</evidence>
<evidence type="ECO:0000256" key="3">
    <source>
        <dbReference type="SAM" id="MobiDB-lite"/>
    </source>
</evidence>
<keyword evidence="1 2" id="KW-0193">Cuticle</keyword>
<dbReference type="PRINTS" id="PR00947">
    <property type="entry name" value="CUTICLE"/>
</dbReference>
<protein>
    <submittedName>
        <fullName evidence="5">Uncharacterized protein</fullName>
    </submittedName>
</protein>
<feature type="signal peptide" evidence="4">
    <location>
        <begin position="1"/>
        <end position="16"/>
    </location>
</feature>
<dbReference type="GO" id="GO:0008010">
    <property type="term" value="F:structural constituent of chitin-based larval cuticle"/>
    <property type="evidence" value="ECO:0007669"/>
    <property type="project" value="TreeGrafter"/>
</dbReference>
<dbReference type="AlphaFoldDB" id="A0A9P0G9E7"/>
<evidence type="ECO:0000256" key="2">
    <source>
        <dbReference type="PROSITE-ProRule" id="PRU00497"/>
    </source>
</evidence>
<proteinExistence type="predicted"/>
<organism evidence="5 6">
    <name type="scientific">Psylliodes chrysocephalus</name>
    <dbReference type="NCBI Taxonomy" id="3402493"/>
    <lineage>
        <taxon>Eukaryota</taxon>
        <taxon>Metazoa</taxon>
        <taxon>Ecdysozoa</taxon>
        <taxon>Arthropoda</taxon>
        <taxon>Hexapoda</taxon>
        <taxon>Insecta</taxon>
        <taxon>Pterygota</taxon>
        <taxon>Neoptera</taxon>
        <taxon>Endopterygota</taxon>
        <taxon>Coleoptera</taxon>
        <taxon>Polyphaga</taxon>
        <taxon>Cucujiformia</taxon>
        <taxon>Chrysomeloidea</taxon>
        <taxon>Chrysomelidae</taxon>
        <taxon>Galerucinae</taxon>
        <taxon>Alticini</taxon>
        <taxon>Psylliodes</taxon>
    </lineage>
</organism>
<feature type="compositionally biased region" description="Basic and acidic residues" evidence="3">
    <location>
        <begin position="59"/>
        <end position="69"/>
    </location>
</feature>
<name>A0A9P0G9E7_9CUCU</name>